<dbReference type="InterPro" id="IPR009351">
    <property type="entry name" value="AlkZ-like"/>
</dbReference>
<keyword evidence="1" id="KW-0238">DNA-binding</keyword>
<proteinExistence type="predicted"/>
<dbReference type="EMBL" id="JAUUCC010000005">
    <property type="protein sequence ID" value="MEE2049561.1"/>
    <property type="molecule type" value="Genomic_DNA"/>
</dbReference>
<evidence type="ECO:0000313" key="2">
    <source>
        <dbReference type="Proteomes" id="UP001348641"/>
    </source>
</evidence>
<gene>
    <name evidence="1" type="ORF">Q8A49_03530</name>
</gene>
<sequence length="371" mass="40243">MATTRTVISRRALNRATLDRQLLLRRVDLPVADVVTRLAGLQAQTTHTWYAGLENRIEGLAPETVGRLLTDGALVRVTLMRGTLHLVTPEDCRFLRPTVQPAIDQVVAHSTHGRAARGLDPDEIAAAGYEILSRAPLDLRALGARLNERWPDVEGAHLAQVVKARLPVIQIPPRGVWGASGPAVLAPADTWTGLPMDAAPDPEGMVLRYLAAFGPAGVMDAQAWSGLTRLGEVFDRLRDRLVVLRGEDGKELFDLPGAPRPDGDTAAPVRLLYDFDNLLRGHADRSRVVSDEDLGRLTSRNGMPPATVLVDGEVRASWKVVRTGRNAAVEVVPFAPISGADRDEVEAEGLRMLRFLAADRGGHEVRFAPTA</sequence>
<dbReference type="GO" id="GO:0003677">
    <property type="term" value="F:DNA binding"/>
    <property type="evidence" value="ECO:0007669"/>
    <property type="project" value="UniProtKB-KW"/>
</dbReference>
<protein>
    <submittedName>
        <fullName evidence="1">Winged helix DNA-binding domain-containing protein</fullName>
    </submittedName>
</protein>
<dbReference type="Pfam" id="PF06224">
    <property type="entry name" value="AlkZ-like"/>
    <property type="match status" value="1"/>
</dbReference>
<name>A0ABU7KJU7_9ACTN</name>
<organism evidence="1 2">
    <name type="scientific">Nocardiopsis tropica</name>
    <dbReference type="NCBI Taxonomy" id="109330"/>
    <lineage>
        <taxon>Bacteria</taxon>
        <taxon>Bacillati</taxon>
        <taxon>Actinomycetota</taxon>
        <taxon>Actinomycetes</taxon>
        <taxon>Streptosporangiales</taxon>
        <taxon>Nocardiopsidaceae</taxon>
        <taxon>Nocardiopsis</taxon>
    </lineage>
</organism>
<comment type="caution">
    <text evidence="1">The sequence shown here is derived from an EMBL/GenBank/DDBJ whole genome shotgun (WGS) entry which is preliminary data.</text>
</comment>
<dbReference type="Proteomes" id="UP001348641">
    <property type="component" value="Unassembled WGS sequence"/>
</dbReference>
<dbReference type="RefSeq" id="WP_330156823.1">
    <property type="nucleotide sequence ID" value="NZ_BAAAJA010000014.1"/>
</dbReference>
<reference evidence="1 2" key="1">
    <citation type="submission" date="2023-07" db="EMBL/GenBank/DDBJ databases">
        <authorList>
            <person name="Girao M."/>
            <person name="Carvalho M.F."/>
        </authorList>
    </citation>
    <scope>NUCLEOTIDE SEQUENCE [LARGE SCALE GENOMIC DNA]</scope>
    <source>
        <strain evidence="1 2">66/93</strain>
    </source>
</reference>
<dbReference type="PANTHER" id="PTHR38479">
    <property type="entry name" value="LMO0824 PROTEIN"/>
    <property type="match status" value="1"/>
</dbReference>
<evidence type="ECO:0000313" key="1">
    <source>
        <dbReference type="EMBL" id="MEE2049561.1"/>
    </source>
</evidence>
<dbReference type="PANTHER" id="PTHR38479:SF2">
    <property type="entry name" value="WINGED HELIX DNA-BINDING DOMAIN-CONTAINING PROTEIN"/>
    <property type="match status" value="1"/>
</dbReference>
<accession>A0ABU7KJU7</accession>